<dbReference type="AlphaFoldDB" id="A0A820QBZ8"/>
<reference evidence="2" key="1">
    <citation type="submission" date="2021-02" db="EMBL/GenBank/DDBJ databases">
        <authorList>
            <person name="Nowell W R."/>
        </authorList>
    </citation>
    <scope>NUCLEOTIDE SEQUENCE</scope>
</reference>
<protein>
    <submittedName>
        <fullName evidence="2">Uncharacterized protein</fullName>
    </submittedName>
</protein>
<dbReference type="EMBL" id="CAJOBQ010000800">
    <property type="protein sequence ID" value="CAF4419323.1"/>
    <property type="molecule type" value="Genomic_DNA"/>
</dbReference>
<organism evidence="2 3">
    <name type="scientific">Rotaria socialis</name>
    <dbReference type="NCBI Taxonomy" id="392032"/>
    <lineage>
        <taxon>Eukaryota</taxon>
        <taxon>Metazoa</taxon>
        <taxon>Spiralia</taxon>
        <taxon>Gnathifera</taxon>
        <taxon>Rotifera</taxon>
        <taxon>Eurotatoria</taxon>
        <taxon>Bdelloidea</taxon>
        <taxon>Philodinida</taxon>
        <taxon>Philodinidae</taxon>
        <taxon>Rotaria</taxon>
    </lineage>
</organism>
<evidence type="ECO:0000256" key="1">
    <source>
        <dbReference type="ARBA" id="ARBA00022729"/>
    </source>
</evidence>
<sequence length="193" mass="20680">MWEDQEKKHLYVIWHNKKQPEQCCLATATTAAAATTTNWRVLYLVTAKATNKSIKGIIQIVERVNNNSDQSAVGGVTSVGANVYHGGGAAASRTGCGVRARIGSGVAYNVGRVDTSRCITSNIGAPLINSSRLQDCIFQGYEDGTFSNQISYLTSYKSRPASVIAGDFNKDGWIDIATATSGTNNIKVLLKLC</sequence>
<proteinExistence type="predicted"/>
<dbReference type="InterPro" id="IPR013517">
    <property type="entry name" value="FG-GAP"/>
</dbReference>
<dbReference type="Proteomes" id="UP000663862">
    <property type="component" value="Unassembled WGS sequence"/>
</dbReference>
<comment type="caution">
    <text evidence="2">The sequence shown here is derived from an EMBL/GenBank/DDBJ whole genome shotgun (WGS) entry which is preliminary data.</text>
</comment>
<accession>A0A820QBZ8</accession>
<dbReference type="SUPFAM" id="SSF69318">
    <property type="entry name" value="Integrin alpha N-terminal domain"/>
    <property type="match status" value="1"/>
</dbReference>
<gene>
    <name evidence="2" type="ORF">TSG867_LOCUS14394</name>
</gene>
<dbReference type="Pfam" id="PF13517">
    <property type="entry name" value="FG-GAP_3"/>
    <property type="match status" value="1"/>
</dbReference>
<name>A0A820QBZ8_9BILA</name>
<evidence type="ECO:0000313" key="2">
    <source>
        <dbReference type="EMBL" id="CAF4419323.1"/>
    </source>
</evidence>
<dbReference type="InterPro" id="IPR028994">
    <property type="entry name" value="Integrin_alpha_N"/>
</dbReference>
<keyword evidence="1" id="KW-0732">Signal</keyword>
<evidence type="ECO:0000313" key="3">
    <source>
        <dbReference type="Proteomes" id="UP000663862"/>
    </source>
</evidence>